<sequence>MPWIRSRDRATPEPPDRPAGPPSGAPPGSRTIERGFFDDHPRFFETSETSSYPWRLNLRHAAIFDEYADLFPGARVLDIASHDGRWSLAALEAGADSVIGIEARPDLVGHAKANLAAYEPRGRFDFVAGDVFEVLASERPEVDVVLCLGFLYHTLRHTELFTRIRQTSARHVVVDTEVHRSPEPIVRLADEGVEREGNAVADAYTYGDTVLTGRPTLAALDLLARTQGYAVERLSDWDGLLRDNPEANQIRDYRIGRRATVLMSAAFPR</sequence>
<dbReference type="RefSeq" id="WP_343911271.1">
    <property type="nucleotide sequence ID" value="NZ_BAAAJE010000038.1"/>
</dbReference>
<evidence type="ECO:0000313" key="3">
    <source>
        <dbReference type="EMBL" id="GAA1166078.1"/>
    </source>
</evidence>
<reference evidence="3 4" key="1">
    <citation type="journal article" date="2019" name="Int. J. Syst. Evol. Microbiol.">
        <title>The Global Catalogue of Microorganisms (GCM) 10K type strain sequencing project: providing services to taxonomists for standard genome sequencing and annotation.</title>
        <authorList>
            <consortium name="The Broad Institute Genomics Platform"/>
            <consortium name="The Broad Institute Genome Sequencing Center for Infectious Disease"/>
            <person name="Wu L."/>
            <person name="Ma J."/>
        </authorList>
    </citation>
    <scope>NUCLEOTIDE SEQUENCE [LARGE SCALE GENOMIC DNA]</scope>
    <source>
        <strain evidence="3 4">JCM 11813</strain>
    </source>
</reference>
<name>A0ABN1UUN9_9ACTN</name>
<gene>
    <name evidence="3" type="ORF">GCM10009606_49160</name>
</gene>
<organism evidence="3 4">
    <name type="scientific">Nocardioides aquiterrae</name>
    <dbReference type="NCBI Taxonomy" id="203799"/>
    <lineage>
        <taxon>Bacteria</taxon>
        <taxon>Bacillati</taxon>
        <taxon>Actinomycetota</taxon>
        <taxon>Actinomycetes</taxon>
        <taxon>Propionibacteriales</taxon>
        <taxon>Nocardioidaceae</taxon>
        <taxon>Nocardioides</taxon>
    </lineage>
</organism>
<dbReference type="InterPro" id="IPR041698">
    <property type="entry name" value="Methyltransf_25"/>
</dbReference>
<dbReference type="Pfam" id="PF13649">
    <property type="entry name" value="Methyltransf_25"/>
    <property type="match status" value="1"/>
</dbReference>
<keyword evidence="4" id="KW-1185">Reference proteome</keyword>
<evidence type="ECO:0000256" key="1">
    <source>
        <dbReference type="SAM" id="MobiDB-lite"/>
    </source>
</evidence>
<dbReference type="CDD" id="cd02440">
    <property type="entry name" value="AdoMet_MTases"/>
    <property type="match status" value="1"/>
</dbReference>
<evidence type="ECO:0000313" key="4">
    <source>
        <dbReference type="Proteomes" id="UP001499979"/>
    </source>
</evidence>
<feature type="region of interest" description="Disordered" evidence="1">
    <location>
        <begin position="1"/>
        <end position="32"/>
    </location>
</feature>
<accession>A0ABN1UUN9</accession>
<proteinExistence type="predicted"/>
<feature type="compositionally biased region" description="Basic and acidic residues" evidence="1">
    <location>
        <begin position="1"/>
        <end position="16"/>
    </location>
</feature>
<dbReference type="GO" id="GO:0008168">
    <property type="term" value="F:methyltransferase activity"/>
    <property type="evidence" value="ECO:0007669"/>
    <property type="project" value="UniProtKB-KW"/>
</dbReference>
<dbReference type="InterPro" id="IPR029063">
    <property type="entry name" value="SAM-dependent_MTases_sf"/>
</dbReference>
<protein>
    <submittedName>
        <fullName evidence="3">Methyltransferase domain-containing protein</fullName>
    </submittedName>
</protein>
<dbReference type="Proteomes" id="UP001499979">
    <property type="component" value="Unassembled WGS sequence"/>
</dbReference>
<comment type="caution">
    <text evidence="3">The sequence shown here is derived from an EMBL/GenBank/DDBJ whole genome shotgun (WGS) entry which is preliminary data.</text>
</comment>
<dbReference type="Gene3D" id="3.40.50.150">
    <property type="entry name" value="Vaccinia Virus protein VP39"/>
    <property type="match status" value="1"/>
</dbReference>
<evidence type="ECO:0000259" key="2">
    <source>
        <dbReference type="Pfam" id="PF13649"/>
    </source>
</evidence>
<dbReference type="SUPFAM" id="SSF53335">
    <property type="entry name" value="S-adenosyl-L-methionine-dependent methyltransferases"/>
    <property type="match status" value="1"/>
</dbReference>
<feature type="domain" description="Methyltransferase" evidence="2">
    <location>
        <begin position="76"/>
        <end position="164"/>
    </location>
</feature>
<keyword evidence="3" id="KW-0489">Methyltransferase</keyword>
<dbReference type="EMBL" id="BAAAJE010000038">
    <property type="protein sequence ID" value="GAA1166078.1"/>
    <property type="molecule type" value="Genomic_DNA"/>
</dbReference>
<dbReference type="GO" id="GO:0032259">
    <property type="term" value="P:methylation"/>
    <property type="evidence" value="ECO:0007669"/>
    <property type="project" value="UniProtKB-KW"/>
</dbReference>
<keyword evidence="3" id="KW-0808">Transferase</keyword>